<feature type="compositionally biased region" description="Low complexity" evidence="4">
    <location>
        <begin position="441"/>
        <end position="452"/>
    </location>
</feature>
<evidence type="ECO:0000256" key="4">
    <source>
        <dbReference type="SAM" id="MobiDB-lite"/>
    </source>
</evidence>
<protein>
    <recommendedName>
        <fullName evidence="5">Exonuclease domain-containing protein</fullName>
    </recommendedName>
</protein>
<dbReference type="FunFam" id="3.30.420.10:FF:000175">
    <property type="entry name" value="RNA exonuclease 5"/>
    <property type="match status" value="1"/>
</dbReference>
<feature type="compositionally biased region" description="Basic and acidic residues" evidence="4">
    <location>
        <begin position="471"/>
        <end position="486"/>
    </location>
</feature>
<dbReference type="Ensembl" id="ENSOTST00005129294.1">
    <property type="protein sequence ID" value="ENSOTSP00005154702.1"/>
    <property type="gene ID" value="ENSOTSG00005069779.1"/>
</dbReference>
<keyword evidence="7" id="KW-1185">Reference proteome</keyword>
<dbReference type="GO" id="GO:0003676">
    <property type="term" value="F:nucleic acid binding"/>
    <property type="evidence" value="ECO:0007669"/>
    <property type="project" value="InterPro"/>
</dbReference>
<dbReference type="CDD" id="cd06145">
    <property type="entry name" value="REX1_like"/>
    <property type="match status" value="1"/>
</dbReference>
<evidence type="ECO:0000256" key="2">
    <source>
        <dbReference type="ARBA" id="ARBA00022801"/>
    </source>
</evidence>
<keyword evidence="2" id="KW-0378">Hydrolase</keyword>
<keyword evidence="1" id="KW-0540">Nuclease</keyword>
<dbReference type="GeneTree" id="ENSGT00940000161162"/>
<evidence type="ECO:0000256" key="1">
    <source>
        <dbReference type="ARBA" id="ARBA00022722"/>
    </source>
</evidence>
<dbReference type="SMART" id="SM00479">
    <property type="entry name" value="EXOIII"/>
    <property type="match status" value="1"/>
</dbReference>
<reference evidence="7" key="1">
    <citation type="journal article" date="2018" name="PLoS ONE">
        <title>Chinook salmon (Oncorhynchus tshawytscha) genome and transcriptome.</title>
        <authorList>
            <person name="Christensen K.A."/>
            <person name="Leong J.S."/>
            <person name="Sakhrani D."/>
            <person name="Biagi C.A."/>
            <person name="Minkley D.R."/>
            <person name="Withler R.E."/>
            <person name="Rondeau E.B."/>
            <person name="Koop B.F."/>
            <person name="Devlin R.H."/>
        </authorList>
    </citation>
    <scope>NUCLEOTIDE SEQUENCE [LARGE SCALE GENOMIC DNA]</scope>
</reference>
<evidence type="ECO:0000256" key="3">
    <source>
        <dbReference type="ARBA" id="ARBA00022839"/>
    </source>
</evidence>
<dbReference type="GO" id="GO:0004527">
    <property type="term" value="F:exonuclease activity"/>
    <property type="evidence" value="ECO:0007669"/>
    <property type="project" value="UniProtKB-KW"/>
</dbReference>
<dbReference type="SUPFAM" id="SSF53098">
    <property type="entry name" value="Ribonuclease H-like"/>
    <property type="match status" value="1"/>
</dbReference>
<dbReference type="InterPro" id="IPR034922">
    <property type="entry name" value="REX1-like_exo"/>
</dbReference>
<evidence type="ECO:0000313" key="6">
    <source>
        <dbReference type="Ensembl" id="ENSOTSP00005154702.1"/>
    </source>
</evidence>
<dbReference type="InterPro" id="IPR013520">
    <property type="entry name" value="Ribonucl_H"/>
</dbReference>
<proteinExistence type="predicted"/>
<reference evidence="6" key="3">
    <citation type="submission" date="2025-09" db="UniProtKB">
        <authorList>
            <consortium name="Ensembl"/>
        </authorList>
    </citation>
    <scope>IDENTIFICATION</scope>
</reference>
<feature type="domain" description="Exonuclease" evidence="5">
    <location>
        <begin position="219"/>
        <end position="377"/>
    </location>
</feature>
<dbReference type="Proteomes" id="UP000694402">
    <property type="component" value="Unassembled WGS sequence"/>
</dbReference>
<feature type="region of interest" description="Disordered" evidence="4">
    <location>
        <begin position="429"/>
        <end position="525"/>
    </location>
</feature>
<feature type="compositionally biased region" description="Basic residues" evidence="4">
    <location>
        <begin position="489"/>
        <end position="499"/>
    </location>
</feature>
<evidence type="ECO:0000259" key="5">
    <source>
        <dbReference type="SMART" id="SM00479"/>
    </source>
</evidence>
<dbReference type="Gene3D" id="3.30.420.10">
    <property type="entry name" value="Ribonuclease H-like superfamily/Ribonuclease H"/>
    <property type="match status" value="1"/>
</dbReference>
<sequence length="525" mass="59862">MEPQVCLKRKREPSPTPESSKRVKETDGNRVPESEHRSGSRAPRLSLPFDRLQEPVTLKDLTELLQFAALGNTGGLKQPSWCRLHRQKNVSGVSVILLEGLSQAHFYRHYLHFKHLRTKYTSRHSYTPSPGNVISEIFSSEVVNNSPADALGDQKSAQPEGGLQWHPVIRKFGLETRGLTGYLLTQEEMINKHFPVRGMPGSEGFVCTDSDDCVTDSSPLYGLDCEMCLTERGNELTRISLVDSRGSCVLDELVKPPNRILHYLTQFSGITRAMLQPITTTLREVQSKLKKVLPRDAVLVGHSLENDLRALNLIHPHVIDTSLLYRREFGRRFKLKVLAETVLKKQIQTEERKGHDPTEDAQAALELAQYFIHTGPRQVHDTHTLDHDRYDTHWTTTGTIHTHWTTTGTHTHTGPRHTLDHDTHTLDHDRYTHTHTHTGPHTHTQTTTGTHTHTLDHDTHTTHTHTHTHTHTLDHDTHTLDHDRYTHTGPRHTHTHTHTHTGPTHTHTHTLDQRHTHTHTHTLDH</sequence>
<keyword evidence="3" id="KW-0269">Exonuclease</keyword>
<evidence type="ECO:0000313" key="7">
    <source>
        <dbReference type="Proteomes" id="UP000694402"/>
    </source>
</evidence>
<dbReference type="InterPro" id="IPR047021">
    <property type="entry name" value="REXO1/3/4-like"/>
</dbReference>
<accession>A0AAZ3SNJ6</accession>
<dbReference type="PANTHER" id="PTHR12801">
    <property type="entry name" value="RNA EXONUCLEASE REXO1 / RECO3 FAMILY MEMBER-RELATED"/>
    <property type="match status" value="1"/>
</dbReference>
<feature type="compositionally biased region" description="Basic and acidic residues" evidence="4">
    <location>
        <begin position="509"/>
        <end position="525"/>
    </location>
</feature>
<dbReference type="InterPro" id="IPR036397">
    <property type="entry name" value="RNaseH_sf"/>
</dbReference>
<dbReference type="InterPro" id="IPR012337">
    <property type="entry name" value="RNaseH-like_sf"/>
</dbReference>
<feature type="region of interest" description="Disordered" evidence="4">
    <location>
        <begin position="1"/>
        <end position="47"/>
    </location>
</feature>
<dbReference type="GO" id="GO:0005634">
    <property type="term" value="C:nucleus"/>
    <property type="evidence" value="ECO:0007669"/>
    <property type="project" value="TreeGrafter"/>
</dbReference>
<dbReference type="AlphaFoldDB" id="A0AAZ3SNJ6"/>
<organism evidence="6 7">
    <name type="scientific">Oncorhynchus tshawytscha</name>
    <name type="common">Chinook salmon</name>
    <name type="synonym">Salmo tshawytscha</name>
    <dbReference type="NCBI Taxonomy" id="74940"/>
    <lineage>
        <taxon>Eukaryota</taxon>
        <taxon>Metazoa</taxon>
        <taxon>Chordata</taxon>
        <taxon>Craniata</taxon>
        <taxon>Vertebrata</taxon>
        <taxon>Euteleostomi</taxon>
        <taxon>Actinopterygii</taxon>
        <taxon>Neopterygii</taxon>
        <taxon>Teleostei</taxon>
        <taxon>Protacanthopterygii</taxon>
        <taxon>Salmoniformes</taxon>
        <taxon>Salmonidae</taxon>
        <taxon>Salmoninae</taxon>
        <taxon>Oncorhynchus</taxon>
    </lineage>
</organism>
<feature type="compositionally biased region" description="Basic and acidic residues" evidence="4">
    <location>
        <begin position="19"/>
        <end position="38"/>
    </location>
</feature>
<dbReference type="PANTHER" id="PTHR12801:SF82">
    <property type="entry name" value="RNA EXONUCLEASE 5"/>
    <property type="match status" value="1"/>
</dbReference>
<reference evidence="6" key="2">
    <citation type="submission" date="2025-08" db="UniProtKB">
        <authorList>
            <consortium name="Ensembl"/>
        </authorList>
    </citation>
    <scope>IDENTIFICATION</scope>
</reference>
<gene>
    <name evidence="6" type="primary">LOC121845405</name>
</gene>
<name>A0AAZ3SNJ6_ONCTS</name>